<evidence type="ECO:0000256" key="1">
    <source>
        <dbReference type="ARBA" id="ARBA00022598"/>
    </source>
</evidence>
<evidence type="ECO:0000256" key="2">
    <source>
        <dbReference type="ARBA" id="ARBA00022741"/>
    </source>
</evidence>
<keyword evidence="1" id="KW-0436">Ligase</keyword>
<evidence type="ECO:0000313" key="6">
    <source>
        <dbReference type="EMBL" id="OGY78364.1"/>
    </source>
</evidence>
<proteinExistence type="predicted"/>
<dbReference type="PANTHER" id="PTHR43024:SF1">
    <property type="entry name" value="UDP-N-ACETYLMURAMOYL-TRIPEPTIDE--D-ALANYL-D-ALANINE LIGASE"/>
    <property type="match status" value="1"/>
</dbReference>
<dbReference type="InterPro" id="IPR036565">
    <property type="entry name" value="Mur-like_cat_sf"/>
</dbReference>
<reference evidence="6 7" key="1">
    <citation type="journal article" date="2016" name="Nat. Commun.">
        <title>Thousands of microbial genomes shed light on interconnected biogeochemical processes in an aquifer system.</title>
        <authorList>
            <person name="Anantharaman K."/>
            <person name="Brown C.T."/>
            <person name="Hug L.A."/>
            <person name="Sharon I."/>
            <person name="Castelle C.J."/>
            <person name="Probst A.J."/>
            <person name="Thomas B.C."/>
            <person name="Singh A."/>
            <person name="Wilkins M.J."/>
            <person name="Karaoz U."/>
            <person name="Brodie E.L."/>
            <person name="Williams K.H."/>
            <person name="Hubbard S.S."/>
            <person name="Banfield J.F."/>
        </authorList>
    </citation>
    <scope>NUCLEOTIDE SEQUENCE [LARGE SCALE GENOMIC DNA]</scope>
</reference>
<evidence type="ECO:0000259" key="5">
    <source>
        <dbReference type="Pfam" id="PF08245"/>
    </source>
</evidence>
<name>A0A1G2AN81_9BACT</name>
<dbReference type="STRING" id="1798540.A3B74_01230"/>
<dbReference type="InterPro" id="IPR004101">
    <property type="entry name" value="Mur_ligase_C"/>
</dbReference>
<dbReference type="GO" id="GO:0016881">
    <property type="term" value="F:acid-amino acid ligase activity"/>
    <property type="evidence" value="ECO:0007669"/>
    <property type="project" value="InterPro"/>
</dbReference>
<dbReference type="Pfam" id="PF02875">
    <property type="entry name" value="Mur_ligase_C"/>
    <property type="match status" value="1"/>
</dbReference>
<dbReference type="Gene3D" id="3.40.1190.10">
    <property type="entry name" value="Mur-like, catalytic domain"/>
    <property type="match status" value="1"/>
</dbReference>
<evidence type="ECO:0008006" key="8">
    <source>
        <dbReference type="Google" id="ProtNLM"/>
    </source>
</evidence>
<dbReference type="AlphaFoldDB" id="A0A1G2AN81"/>
<dbReference type="InterPro" id="IPR036615">
    <property type="entry name" value="Mur_ligase_C_dom_sf"/>
</dbReference>
<dbReference type="EMBL" id="MHKB01000016">
    <property type="protein sequence ID" value="OGY78364.1"/>
    <property type="molecule type" value="Genomic_DNA"/>
</dbReference>
<evidence type="ECO:0000313" key="7">
    <source>
        <dbReference type="Proteomes" id="UP000177165"/>
    </source>
</evidence>
<feature type="domain" description="Mur ligase C-terminal" evidence="4">
    <location>
        <begin position="270"/>
        <end position="397"/>
    </location>
</feature>
<comment type="caution">
    <text evidence="6">The sequence shown here is derived from an EMBL/GenBank/DDBJ whole genome shotgun (WGS) entry which is preliminary data.</text>
</comment>
<feature type="domain" description="Mur ligase central" evidence="5">
    <location>
        <begin position="99"/>
        <end position="247"/>
    </location>
</feature>
<evidence type="ECO:0000256" key="3">
    <source>
        <dbReference type="ARBA" id="ARBA00022840"/>
    </source>
</evidence>
<organism evidence="6 7">
    <name type="scientific">Candidatus Kerfeldbacteria bacterium RIFCSPHIGHO2_02_FULL_42_14</name>
    <dbReference type="NCBI Taxonomy" id="1798540"/>
    <lineage>
        <taxon>Bacteria</taxon>
        <taxon>Candidatus Kerfeldiibacteriota</taxon>
    </lineage>
</organism>
<dbReference type="Pfam" id="PF08245">
    <property type="entry name" value="Mur_ligase_M"/>
    <property type="match status" value="1"/>
</dbReference>
<dbReference type="PANTHER" id="PTHR43024">
    <property type="entry name" value="UDP-N-ACETYLMURAMOYL-TRIPEPTIDE--D-ALANYL-D-ALANINE LIGASE"/>
    <property type="match status" value="1"/>
</dbReference>
<dbReference type="Proteomes" id="UP000177165">
    <property type="component" value="Unassembled WGS sequence"/>
</dbReference>
<protein>
    <recommendedName>
        <fullName evidence="8">UDP-N-acetylmuramoyl-tripeptide--D-alanyl-D-alanine ligase</fullName>
    </recommendedName>
</protein>
<dbReference type="Gene3D" id="3.90.190.20">
    <property type="entry name" value="Mur ligase, C-terminal domain"/>
    <property type="match status" value="1"/>
</dbReference>
<dbReference type="InterPro" id="IPR051046">
    <property type="entry name" value="MurCDEF_CellWall_CoF430Synth"/>
</dbReference>
<gene>
    <name evidence="6" type="ORF">A3B74_01230</name>
</gene>
<dbReference type="GO" id="GO:0005524">
    <property type="term" value="F:ATP binding"/>
    <property type="evidence" value="ECO:0007669"/>
    <property type="project" value="UniProtKB-KW"/>
</dbReference>
<dbReference type="SUPFAM" id="SSF53623">
    <property type="entry name" value="MurD-like peptide ligases, catalytic domain"/>
    <property type="match status" value="1"/>
</dbReference>
<evidence type="ECO:0000259" key="4">
    <source>
        <dbReference type="Pfam" id="PF02875"/>
    </source>
</evidence>
<dbReference type="SUPFAM" id="SSF53244">
    <property type="entry name" value="MurD-like peptide ligases, peptide-binding domain"/>
    <property type="match status" value="1"/>
</dbReference>
<keyword evidence="2" id="KW-0547">Nucleotide-binding</keyword>
<dbReference type="InterPro" id="IPR013221">
    <property type="entry name" value="Mur_ligase_cen"/>
</dbReference>
<sequence>MKILLQNILRYLAQSILKKYKPEIIAVTGSVGKTSAKEAIYTVLHKNFQVRRNLKSYNTEIGVPCTIIGSAAPGKSLIGWMMIVAKGLRLIMWHTGYPKILILEMALDHPRDIEYLTNLAPPSIGVITMIGSDQPVHVEFFRNVEELIAEKMKVLTKVKPDSFALLNRDDPRIWERRQQVRARIMSFGFSEEADIYAWDIRIATTLATHDAVGLNCKISHQGATVPVFLPGALGEHQIYAALIAIAVGRIHDMNLVTLTERLRDLKPLPGRMRLLSGIKLTHIIDDTYNSSPVACQAALRVLGTVATTGKKFAILGDMSELGKETESAHEMIGRYVLAQKIDFLITCGEKARIIANSAQAAGMSRDRIFEFPDAEQAKKFVQERIEQGDVILVKGSRIMCMERIVKEIMAEPLRAKELLVEQDKE</sequence>
<keyword evidence="3" id="KW-0067">ATP-binding</keyword>
<accession>A0A1G2AN81</accession>